<evidence type="ECO:0000313" key="3">
    <source>
        <dbReference type="EMBL" id="QDT90686.1"/>
    </source>
</evidence>
<dbReference type="Proteomes" id="UP000316855">
    <property type="component" value="Chromosome"/>
</dbReference>
<reference evidence="3 4" key="1">
    <citation type="submission" date="2019-02" db="EMBL/GenBank/DDBJ databases">
        <title>Deep-cultivation of Planctomycetes and their phenomic and genomic characterization uncovers novel biology.</title>
        <authorList>
            <person name="Wiegand S."/>
            <person name="Jogler M."/>
            <person name="Boedeker C."/>
            <person name="Pinto D."/>
            <person name="Vollmers J."/>
            <person name="Rivas-Marin E."/>
            <person name="Kohn T."/>
            <person name="Peeters S.H."/>
            <person name="Heuer A."/>
            <person name="Rast P."/>
            <person name="Oberbeckmann S."/>
            <person name="Bunk B."/>
            <person name="Jeske O."/>
            <person name="Meyerdierks A."/>
            <person name="Storesund J.E."/>
            <person name="Kallscheuer N."/>
            <person name="Luecker S."/>
            <person name="Lage O.M."/>
            <person name="Pohl T."/>
            <person name="Merkel B.J."/>
            <person name="Hornburger P."/>
            <person name="Mueller R.-W."/>
            <person name="Bruemmer F."/>
            <person name="Labrenz M."/>
            <person name="Spormann A.M."/>
            <person name="Op den Camp H."/>
            <person name="Overmann J."/>
            <person name="Amann R."/>
            <person name="Jetten M.S.M."/>
            <person name="Mascher T."/>
            <person name="Medema M.H."/>
            <person name="Devos D.P."/>
            <person name="Kaster A.-K."/>
            <person name="Ovreas L."/>
            <person name="Rohde M."/>
            <person name="Galperin M.Y."/>
            <person name="Jogler C."/>
        </authorList>
    </citation>
    <scope>NUCLEOTIDE SEQUENCE [LARGE SCALE GENOMIC DNA]</scope>
    <source>
        <strain evidence="3 4">Pan161</strain>
    </source>
</reference>
<dbReference type="Pfam" id="PF06439">
    <property type="entry name" value="3keto-disac_hyd"/>
    <property type="match status" value="1"/>
</dbReference>
<name>A0A517VCF5_9PLAN</name>
<evidence type="ECO:0000313" key="4">
    <source>
        <dbReference type="Proteomes" id="UP000316855"/>
    </source>
</evidence>
<dbReference type="SUPFAM" id="SSF49899">
    <property type="entry name" value="Concanavalin A-like lectins/glucanases"/>
    <property type="match status" value="1"/>
</dbReference>
<protein>
    <recommendedName>
        <fullName evidence="2">3-keto-alpha-glucoside-1,2-lyase/3-keto-2-hydroxy-glucal hydratase domain-containing protein</fullName>
    </recommendedName>
</protein>
<dbReference type="GO" id="GO:0016787">
    <property type="term" value="F:hydrolase activity"/>
    <property type="evidence" value="ECO:0007669"/>
    <property type="project" value="InterPro"/>
</dbReference>
<dbReference type="InterPro" id="IPR010496">
    <property type="entry name" value="AL/BT2_dom"/>
</dbReference>
<accession>A0A517VCF5</accession>
<evidence type="ECO:0000259" key="2">
    <source>
        <dbReference type="Pfam" id="PF06439"/>
    </source>
</evidence>
<feature type="region of interest" description="Disordered" evidence="1">
    <location>
        <begin position="1"/>
        <end position="64"/>
    </location>
</feature>
<gene>
    <name evidence="3" type="ORF">Pan161_23390</name>
</gene>
<proteinExistence type="predicted"/>
<dbReference type="AlphaFoldDB" id="A0A517VCF5"/>
<dbReference type="EMBL" id="CP036343">
    <property type="protein sequence ID" value="QDT90686.1"/>
    <property type="molecule type" value="Genomic_DNA"/>
</dbReference>
<keyword evidence="4" id="KW-1185">Reference proteome</keyword>
<feature type="domain" description="3-keto-alpha-glucoside-1,2-lyase/3-keto-2-hydroxy-glucal hydratase" evidence="2">
    <location>
        <begin position="61"/>
        <end position="244"/>
    </location>
</feature>
<evidence type="ECO:0000256" key="1">
    <source>
        <dbReference type="SAM" id="MobiDB-lite"/>
    </source>
</evidence>
<dbReference type="InterPro" id="IPR013320">
    <property type="entry name" value="ConA-like_dom_sf"/>
</dbReference>
<dbReference type="Gene3D" id="2.60.120.560">
    <property type="entry name" value="Exo-inulinase, domain 1"/>
    <property type="match status" value="1"/>
</dbReference>
<organism evidence="3 4">
    <name type="scientific">Gimesia algae</name>
    <dbReference type="NCBI Taxonomy" id="2527971"/>
    <lineage>
        <taxon>Bacteria</taxon>
        <taxon>Pseudomonadati</taxon>
        <taxon>Planctomycetota</taxon>
        <taxon>Planctomycetia</taxon>
        <taxon>Planctomycetales</taxon>
        <taxon>Planctomycetaceae</taxon>
        <taxon>Gimesia</taxon>
    </lineage>
</organism>
<dbReference type="KEGG" id="gax:Pan161_23390"/>
<sequence>MIVSIAGLSLCSSSGHAQESAPPPKSGAEKKKPPAAPAGEKAPEPKPVEKTAPPATPLPGPEKLLNGGNFWDHWKYISEEEKQANPNVTWKVVSGGADQPSVLVCTGKPYGYIRTQKIYENFQFSLEWMYPNDPNANSGILLFTTEPDKVWPKAFQVQLHRPEAGYVFPTPGSGAKSANKLSPTMPLDLPLGKWHKCVLTCRSGNISVMINGVKLGEVTGCDPSKGAIALQSEGSEIHFRKLVVEVLAPEPAVQPKEPVAQQKPDKS</sequence>